<dbReference type="Proteomes" id="UP000030661">
    <property type="component" value="Unassembled WGS sequence"/>
</dbReference>
<feature type="domain" description="Peptidase S54 rhomboid" evidence="8">
    <location>
        <begin position="58"/>
        <end position="208"/>
    </location>
</feature>
<evidence type="ECO:0000256" key="3">
    <source>
        <dbReference type="ARBA" id="ARBA00022519"/>
    </source>
</evidence>
<evidence type="ECO:0000256" key="5">
    <source>
        <dbReference type="ARBA" id="ARBA00022989"/>
    </source>
</evidence>
<evidence type="ECO:0000256" key="1">
    <source>
        <dbReference type="ARBA" id="ARBA00004141"/>
    </source>
</evidence>
<dbReference type="GO" id="GO:0004252">
    <property type="term" value="F:serine-type endopeptidase activity"/>
    <property type="evidence" value="ECO:0007669"/>
    <property type="project" value="InterPro"/>
</dbReference>
<sequence length="215" mass="23259">MFFPIGDDNSDRKTAPLVTYTVIALSALFFLVELSSGEAFIVQWAFVPRRFLANPGRDFLTVFTAMFMHAGWLHLGGNMLYLWIFGDNVEDRFGHAKFVIFYLLCGIAAMFAQLAFNPGSNVPNLGASGAIAGVLGAYIVLFPQGKVKVLMGQRVVPMPALVVIGLWIVLQFFSGIGSIASTAETGGVAYMAHIGGFIAGCVLAFLLRGIVARRR</sequence>
<keyword evidence="6 7" id="KW-0472">Membrane</keyword>
<keyword evidence="3" id="KW-0997">Cell inner membrane</keyword>
<evidence type="ECO:0000313" key="10">
    <source>
        <dbReference type="Proteomes" id="UP000030661"/>
    </source>
</evidence>
<gene>
    <name evidence="9" type="ORF">U27_03205</name>
</gene>
<feature type="transmembrane region" description="Helical" evidence="7">
    <location>
        <begin position="155"/>
        <end position="176"/>
    </location>
</feature>
<comment type="subcellular location">
    <subcellularLocation>
        <location evidence="1">Membrane</location>
        <topology evidence="1">Multi-pass membrane protein</topology>
    </subcellularLocation>
</comment>
<dbReference type="EMBL" id="DF820464">
    <property type="protein sequence ID" value="GAK56243.1"/>
    <property type="molecule type" value="Genomic_DNA"/>
</dbReference>
<dbReference type="HOGENOM" id="CLU_055068_5_1_0"/>
<keyword evidence="10" id="KW-1185">Reference proteome</keyword>
<dbReference type="InterPro" id="IPR035952">
    <property type="entry name" value="Rhomboid-like_sf"/>
</dbReference>
<dbReference type="Pfam" id="PF01694">
    <property type="entry name" value="Rhomboid"/>
    <property type="match status" value="1"/>
</dbReference>
<dbReference type="eggNOG" id="COG0705">
    <property type="taxonomic scope" value="Bacteria"/>
</dbReference>
<protein>
    <submittedName>
        <fullName evidence="9">Rhomboid family protein</fullName>
    </submittedName>
</protein>
<name>A0A081BV88_VECG1</name>
<evidence type="ECO:0000313" key="9">
    <source>
        <dbReference type="EMBL" id="GAK56243.1"/>
    </source>
</evidence>
<dbReference type="FunFam" id="1.20.1540.10:FF:000027">
    <property type="entry name" value="Rhomboid family intramembrane serine protease"/>
    <property type="match status" value="1"/>
</dbReference>
<reference evidence="9" key="1">
    <citation type="journal article" date="2015" name="PeerJ">
        <title>First genomic representation of candidate bacterial phylum KSB3 points to enhanced environmental sensing as a trigger of wastewater bulking.</title>
        <authorList>
            <person name="Sekiguchi Y."/>
            <person name="Ohashi A."/>
            <person name="Parks D.H."/>
            <person name="Yamauchi T."/>
            <person name="Tyson G.W."/>
            <person name="Hugenholtz P."/>
        </authorList>
    </citation>
    <scope>NUCLEOTIDE SEQUENCE [LARGE SCALE GENOMIC DNA]</scope>
</reference>
<feature type="transmembrane region" description="Helical" evidence="7">
    <location>
        <begin position="66"/>
        <end position="86"/>
    </location>
</feature>
<dbReference type="AlphaFoldDB" id="A0A081BV88"/>
<keyword evidence="2" id="KW-1003">Cell membrane</keyword>
<dbReference type="SUPFAM" id="SSF144091">
    <property type="entry name" value="Rhomboid-like"/>
    <property type="match status" value="1"/>
</dbReference>
<organism evidence="9">
    <name type="scientific">Vecturithrix granuli</name>
    <dbReference type="NCBI Taxonomy" id="1499967"/>
    <lineage>
        <taxon>Bacteria</taxon>
        <taxon>Candidatus Moduliflexota</taxon>
        <taxon>Candidatus Vecturitrichia</taxon>
        <taxon>Candidatus Vecturitrichales</taxon>
        <taxon>Candidatus Vecturitrichaceae</taxon>
        <taxon>Candidatus Vecturithrix</taxon>
    </lineage>
</organism>
<dbReference type="PANTHER" id="PTHR43066:SF26">
    <property type="entry name" value="RHOMBOID PROTEASE GLPG"/>
    <property type="match status" value="1"/>
</dbReference>
<evidence type="ECO:0000259" key="8">
    <source>
        <dbReference type="Pfam" id="PF01694"/>
    </source>
</evidence>
<proteinExistence type="predicted"/>
<feature type="transmembrane region" description="Helical" evidence="7">
    <location>
        <begin position="20"/>
        <end position="46"/>
    </location>
</feature>
<dbReference type="GO" id="GO:0016020">
    <property type="term" value="C:membrane"/>
    <property type="evidence" value="ECO:0007669"/>
    <property type="project" value="UniProtKB-SubCell"/>
</dbReference>
<keyword evidence="4 7" id="KW-0812">Transmembrane</keyword>
<evidence type="ECO:0000256" key="7">
    <source>
        <dbReference type="SAM" id="Phobius"/>
    </source>
</evidence>
<dbReference type="Gene3D" id="1.20.1540.10">
    <property type="entry name" value="Rhomboid-like"/>
    <property type="match status" value="1"/>
</dbReference>
<feature type="transmembrane region" description="Helical" evidence="7">
    <location>
        <begin position="188"/>
        <end position="211"/>
    </location>
</feature>
<dbReference type="STRING" id="1499967.U27_03205"/>
<dbReference type="InterPro" id="IPR022764">
    <property type="entry name" value="Peptidase_S54_rhomboid_dom"/>
</dbReference>
<evidence type="ECO:0000256" key="6">
    <source>
        <dbReference type="ARBA" id="ARBA00023136"/>
    </source>
</evidence>
<evidence type="ECO:0000256" key="2">
    <source>
        <dbReference type="ARBA" id="ARBA00022475"/>
    </source>
</evidence>
<evidence type="ECO:0000256" key="4">
    <source>
        <dbReference type="ARBA" id="ARBA00022692"/>
    </source>
</evidence>
<dbReference type="PANTHER" id="PTHR43066">
    <property type="entry name" value="RHOMBOID-RELATED PROTEIN"/>
    <property type="match status" value="1"/>
</dbReference>
<keyword evidence="5 7" id="KW-1133">Transmembrane helix</keyword>
<feature type="transmembrane region" description="Helical" evidence="7">
    <location>
        <begin position="122"/>
        <end position="143"/>
    </location>
</feature>
<accession>A0A081BV88</accession>
<feature type="transmembrane region" description="Helical" evidence="7">
    <location>
        <begin position="98"/>
        <end position="116"/>
    </location>
</feature>